<organism evidence="3 4">
    <name type="scientific">Algoriphagus alkaliphilus</name>
    <dbReference type="NCBI Taxonomy" id="279824"/>
    <lineage>
        <taxon>Bacteria</taxon>
        <taxon>Pseudomonadati</taxon>
        <taxon>Bacteroidota</taxon>
        <taxon>Cytophagia</taxon>
        <taxon>Cytophagales</taxon>
        <taxon>Cyclobacteriaceae</taxon>
        <taxon>Algoriphagus</taxon>
    </lineage>
</organism>
<accession>A0A1G5WDM0</accession>
<dbReference type="InterPro" id="IPR025388">
    <property type="entry name" value="Alginate_export_dom"/>
</dbReference>
<dbReference type="Proteomes" id="UP000198756">
    <property type="component" value="Unassembled WGS sequence"/>
</dbReference>
<keyword evidence="1" id="KW-0732">Signal</keyword>
<dbReference type="STRING" id="279824.SAMN03080617_01015"/>
<evidence type="ECO:0000259" key="2">
    <source>
        <dbReference type="Pfam" id="PF13372"/>
    </source>
</evidence>
<evidence type="ECO:0000313" key="4">
    <source>
        <dbReference type="Proteomes" id="UP000198756"/>
    </source>
</evidence>
<sequence>MNLSKILFGLATLMLLVPLHSSAQFTVDGQLIVRSEFRKGYNMPIAENLDPAGFIAHRARIQAEYKVDRFNFHMSIQDIRTWGNTGQTKISDDFLSVHEAYAETSFGENWKLKLGRQELNYDNARFLGNLDWALQARSHDFALMKYEKEKAKFHFGGGFNQDGQKLSGNLYTIPNQYRAAQLIRYENVLGKVDYSLLFWNEGRQWSTKNSTGTVVAQGTRFRQTLGIPTLRTNLGKSTLSGYFYYQFGEDITGKTVSAFNTSAQFSRLLINQVETGKKLRATVGFEFISGSDARGQEKNTSYALQYGTNHLFNGYMDWFYVANAWENSVGLKNYYLRSRYEFNPKFWVQTDFHLFYTYSQAVDREFRALSENKLGSELDFTFGWILNESVSLQGGYSQFFFTETLEAIQPVNLENQQNWAYLMFVFRPTSKAKFIGVLQ</sequence>
<evidence type="ECO:0000313" key="3">
    <source>
        <dbReference type="EMBL" id="SDA55637.1"/>
    </source>
</evidence>
<proteinExistence type="predicted"/>
<feature type="domain" description="Alginate export" evidence="2">
    <location>
        <begin position="29"/>
        <end position="414"/>
    </location>
</feature>
<dbReference type="OrthoDB" id="1070463at2"/>
<dbReference type="RefSeq" id="WP_092728861.1">
    <property type="nucleotide sequence ID" value="NZ_FMXE01000006.1"/>
</dbReference>
<dbReference type="Pfam" id="PF13372">
    <property type="entry name" value="Alginate_exp"/>
    <property type="match status" value="1"/>
</dbReference>
<feature type="signal peptide" evidence="1">
    <location>
        <begin position="1"/>
        <end position="23"/>
    </location>
</feature>
<dbReference type="EMBL" id="FMXE01000006">
    <property type="protein sequence ID" value="SDA55637.1"/>
    <property type="molecule type" value="Genomic_DNA"/>
</dbReference>
<reference evidence="4" key="1">
    <citation type="submission" date="2016-10" db="EMBL/GenBank/DDBJ databases">
        <authorList>
            <person name="Varghese N."/>
            <person name="Submissions S."/>
        </authorList>
    </citation>
    <scope>NUCLEOTIDE SEQUENCE [LARGE SCALE GENOMIC DNA]</scope>
    <source>
        <strain evidence="4">DSM 22703</strain>
    </source>
</reference>
<gene>
    <name evidence="3" type="ORF">SAMN03080617_01015</name>
</gene>
<evidence type="ECO:0000256" key="1">
    <source>
        <dbReference type="SAM" id="SignalP"/>
    </source>
</evidence>
<dbReference type="AlphaFoldDB" id="A0A1G5WDM0"/>
<feature type="chain" id="PRO_5011746432" evidence="1">
    <location>
        <begin position="24"/>
        <end position="439"/>
    </location>
</feature>
<protein>
    <submittedName>
        <fullName evidence="3">Alginate export</fullName>
    </submittedName>
</protein>
<name>A0A1G5WDM0_9BACT</name>
<keyword evidence="4" id="KW-1185">Reference proteome</keyword>